<protein>
    <submittedName>
        <fullName evidence="10">Lycopene cyclase domain-containing protein</fullName>
    </submittedName>
</protein>
<evidence type="ECO:0000259" key="9">
    <source>
        <dbReference type="Pfam" id="PF18916"/>
    </source>
</evidence>
<feature type="transmembrane region" description="Helical" evidence="8">
    <location>
        <begin position="6"/>
        <end position="26"/>
    </location>
</feature>
<evidence type="ECO:0000313" key="10">
    <source>
        <dbReference type="EMBL" id="MFB9448006.1"/>
    </source>
</evidence>
<evidence type="ECO:0000313" key="11">
    <source>
        <dbReference type="Proteomes" id="UP001589608"/>
    </source>
</evidence>
<evidence type="ECO:0000256" key="8">
    <source>
        <dbReference type="SAM" id="Phobius"/>
    </source>
</evidence>
<keyword evidence="3 8" id="KW-0812">Transmembrane</keyword>
<gene>
    <name evidence="10" type="ORF">ACFFTR_33345</name>
</gene>
<organism evidence="10 11">
    <name type="scientific">Dactylosporangium vinaceum</name>
    <dbReference type="NCBI Taxonomy" id="53362"/>
    <lineage>
        <taxon>Bacteria</taxon>
        <taxon>Bacillati</taxon>
        <taxon>Actinomycetota</taxon>
        <taxon>Actinomycetes</taxon>
        <taxon>Micromonosporales</taxon>
        <taxon>Micromonosporaceae</taxon>
        <taxon>Dactylosporangium</taxon>
    </lineage>
</organism>
<feature type="transmembrane region" description="Helical" evidence="8">
    <location>
        <begin position="38"/>
        <end position="60"/>
    </location>
</feature>
<evidence type="ECO:0000256" key="4">
    <source>
        <dbReference type="ARBA" id="ARBA00022746"/>
    </source>
</evidence>
<proteinExistence type="predicted"/>
<dbReference type="NCBIfam" id="TIGR03462">
    <property type="entry name" value="CarR_dom_SF"/>
    <property type="match status" value="1"/>
</dbReference>
<keyword evidence="4" id="KW-0125">Carotenoid biosynthesis</keyword>
<dbReference type="Pfam" id="PF18916">
    <property type="entry name" value="Lycopene_cyc"/>
    <property type="match status" value="1"/>
</dbReference>
<dbReference type="Proteomes" id="UP001589608">
    <property type="component" value="Unassembled WGS sequence"/>
</dbReference>
<evidence type="ECO:0000256" key="3">
    <source>
        <dbReference type="ARBA" id="ARBA00022692"/>
    </source>
</evidence>
<accession>A0ABV5MGN7</accession>
<evidence type="ECO:0000256" key="7">
    <source>
        <dbReference type="ARBA" id="ARBA00023235"/>
    </source>
</evidence>
<sequence length="109" mass="11646">MVAAVTYTAAAVLGVISAVVLDVAVLRTRVLLGRVFWCSYPIVLAFQLLSNGILTGRGVVLYNPDAILGIRLVYAPIEDLAFGFALIVATLALWVRLRPPAGSPPEPDR</sequence>
<feature type="transmembrane region" description="Helical" evidence="8">
    <location>
        <begin position="80"/>
        <end position="97"/>
    </location>
</feature>
<name>A0ABV5MGN7_9ACTN</name>
<evidence type="ECO:0000256" key="5">
    <source>
        <dbReference type="ARBA" id="ARBA00022989"/>
    </source>
</evidence>
<keyword evidence="11" id="KW-1185">Reference proteome</keyword>
<evidence type="ECO:0000256" key="6">
    <source>
        <dbReference type="ARBA" id="ARBA00023136"/>
    </source>
</evidence>
<comment type="pathway">
    <text evidence="2">Carotenoid biosynthesis.</text>
</comment>
<keyword evidence="7" id="KW-0413">Isomerase</keyword>
<keyword evidence="5 8" id="KW-1133">Transmembrane helix</keyword>
<evidence type="ECO:0000256" key="2">
    <source>
        <dbReference type="ARBA" id="ARBA00004829"/>
    </source>
</evidence>
<keyword evidence="6 8" id="KW-0472">Membrane</keyword>
<dbReference type="RefSeq" id="WP_246655727.1">
    <property type="nucleotide sequence ID" value="NZ_CP061913.1"/>
</dbReference>
<comment type="caution">
    <text evidence="10">The sequence shown here is derived from an EMBL/GenBank/DDBJ whole genome shotgun (WGS) entry which is preliminary data.</text>
</comment>
<evidence type="ECO:0000256" key="1">
    <source>
        <dbReference type="ARBA" id="ARBA00004141"/>
    </source>
</evidence>
<dbReference type="EMBL" id="JBHMCA010000056">
    <property type="protein sequence ID" value="MFB9448006.1"/>
    <property type="molecule type" value="Genomic_DNA"/>
</dbReference>
<feature type="domain" description="Lycopene cyclase" evidence="9">
    <location>
        <begin position="6"/>
        <end position="93"/>
    </location>
</feature>
<reference evidence="10 11" key="1">
    <citation type="submission" date="2024-09" db="EMBL/GenBank/DDBJ databases">
        <authorList>
            <person name="Sun Q."/>
            <person name="Mori K."/>
        </authorList>
    </citation>
    <scope>NUCLEOTIDE SEQUENCE [LARGE SCALE GENOMIC DNA]</scope>
    <source>
        <strain evidence="10 11">JCM 3307</strain>
    </source>
</reference>
<dbReference type="InterPro" id="IPR017825">
    <property type="entry name" value="Lycopene_cyclase_dom"/>
</dbReference>
<comment type="subcellular location">
    <subcellularLocation>
        <location evidence="1">Membrane</location>
        <topology evidence="1">Multi-pass membrane protein</topology>
    </subcellularLocation>
</comment>